<protein>
    <submittedName>
        <fullName evidence="2">DUF305 domain-containing protein</fullName>
    </submittedName>
</protein>
<proteinExistence type="predicted"/>
<dbReference type="Gene3D" id="1.20.1260.10">
    <property type="match status" value="1"/>
</dbReference>
<evidence type="ECO:0000313" key="3">
    <source>
        <dbReference type="Proteomes" id="UP001165296"/>
    </source>
</evidence>
<dbReference type="Proteomes" id="UP001165296">
    <property type="component" value="Unassembled WGS sequence"/>
</dbReference>
<gene>
    <name evidence="2" type="ORF">LGH74_23580</name>
</gene>
<name>A0ABS8AYX5_9BACT</name>
<keyword evidence="3" id="KW-1185">Reference proteome</keyword>
<comment type="caution">
    <text evidence="2">The sequence shown here is derived from an EMBL/GenBank/DDBJ whole genome shotgun (WGS) entry which is preliminary data.</text>
</comment>
<evidence type="ECO:0000313" key="2">
    <source>
        <dbReference type="EMBL" id="MCB2410988.1"/>
    </source>
</evidence>
<dbReference type="EMBL" id="JAJADR010000013">
    <property type="protein sequence ID" value="MCB2410988.1"/>
    <property type="molecule type" value="Genomic_DNA"/>
</dbReference>
<sequence length="220" mass="24169">MLLRSVVGLVVLLLLGACRESVQDIPAHTADTHQQAPEQSGGLLAPPTGQQAQQRLRSVARTGNVDHDIASLLLEHLRGARQLAAAELATGRAPVLRALADTLRRAWQRESQNLGRLAVRTHNQESEEHTRHYQEFNRDVQAALDSAVYSTHAASADPDIEFAAALSIQLRTGLRLVQEAIAHGSDPSLIALAHRLHHDQLHYLRRVQSWSSTHLPPAKL</sequence>
<accession>A0ABS8AYX5</accession>
<dbReference type="PROSITE" id="PS51257">
    <property type="entry name" value="PROKAR_LIPOPROTEIN"/>
    <property type="match status" value="1"/>
</dbReference>
<feature type="region of interest" description="Disordered" evidence="1">
    <location>
        <begin position="28"/>
        <end position="50"/>
    </location>
</feature>
<dbReference type="InterPro" id="IPR012347">
    <property type="entry name" value="Ferritin-like"/>
</dbReference>
<evidence type="ECO:0000256" key="1">
    <source>
        <dbReference type="SAM" id="MobiDB-lite"/>
    </source>
</evidence>
<dbReference type="RefSeq" id="WP_226180408.1">
    <property type="nucleotide sequence ID" value="NZ_JAJADR010000013.1"/>
</dbReference>
<reference evidence="2" key="1">
    <citation type="submission" date="2021-10" db="EMBL/GenBank/DDBJ databases">
        <authorList>
            <person name="Dean J.D."/>
            <person name="Kim M.K."/>
            <person name="Newey C.N."/>
            <person name="Stoker T.S."/>
            <person name="Thompson D.W."/>
            <person name="Grose J.H."/>
        </authorList>
    </citation>
    <scope>NUCLEOTIDE SEQUENCE</scope>
    <source>
        <strain evidence="2">BT178</strain>
    </source>
</reference>
<organism evidence="2 3">
    <name type="scientific">Hymenobacter lucidus</name>
    <dbReference type="NCBI Taxonomy" id="2880930"/>
    <lineage>
        <taxon>Bacteria</taxon>
        <taxon>Pseudomonadati</taxon>
        <taxon>Bacteroidota</taxon>
        <taxon>Cytophagia</taxon>
        <taxon>Cytophagales</taxon>
        <taxon>Hymenobacteraceae</taxon>
        <taxon>Hymenobacter</taxon>
    </lineage>
</organism>